<evidence type="ECO:0000256" key="1">
    <source>
        <dbReference type="SAM" id="Phobius"/>
    </source>
</evidence>
<keyword evidence="2" id="KW-0732">Signal</keyword>
<evidence type="ECO:0000313" key="4">
    <source>
        <dbReference type="EMBL" id="KYD16146.1"/>
    </source>
</evidence>
<accession>A0A150LVI8</accession>
<evidence type="ECO:0000256" key="2">
    <source>
        <dbReference type="SAM" id="SignalP"/>
    </source>
</evidence>
<sequence length="384" mass="41413">MYRKLVAGFIAIVLLLFPFFTLPASAASNVVLFTPYTGLSVTPGETIDYTVNVINNGSAIQNLTFSFENLPKGWRTSIVAGGRDIRQLSVRGGKEEEINVEVTVPLEVDKGDYRFRLVARGEGGTSELPLLVTVTEQGSFKTELTSEQANLEGHADSSFTYDVTLKNRTAKAQNYALSSSAGKGWQVTFKSGSDTITSVKLEPNESKDITVDVKPPEDVEAGTYKIPIKAQTSDTSAELNLEAVITGTYKMELTTPTGNLSTDITAGREKVVDLVIKNTGSAPLTDISITAEAPPNWETEFDQSTIAQLNPGDSKTIKARIKASDEAIAGDYVVNFTAKTPETSSEAVFRVSVKTSTLWGIVAVLIILGVAGGLYYLVKKYGRR</sequence>
<keyword evidence="1" id="KW-1133">Transmembrane helix</keyword>
<keyword evidence="1" id="KW-0472">Membrane</keyword>
<dbReference type="Proteomes" id="UP000257014">
    <property type="component" value="Unassembled WGS sequence"/>
</dbReference>
<evidence type="ECO:0000313" key="6">
    <source>
        <dbReference type="Proteomes" id="UP000075683"/>
    </source>
</evidence>
<dbReference type="InterPro" id="IPR018905">
    <property type="entry name" value="A-galactase_NEW3"/>
</dbReference>
<organism evidence="4 6">
    <name type="scientific">Caldibacillus debilis</name>
    <dbReference type="NCBI Taxonomy" id="301148"/>
    <lineage>
        <taxon>Bacteria</taxon>
        <taxon>Bacillati</taxon>
        <taxon>Bacillota</taxon>
        <taxon>Bacilli</taxon>
        <taxon>Bacillales</taxon>
        <taxon>Bacillaceae</taxon>
        <taxon>Caldibacillus</taxon>
    </lineage>
</organism>
<feature type="domain" description="Alpha-galactosidase NEW3" evidence="3">
    <location>
        <begin position="264"/>
        <end position="339"/>
    </location>
</feature>
<gene>
    <name evidence="4" type="ORF">B4135_2655</name>
    <name evidence="5" type="ORF">C6P37_13085</name>
</gene>
<feature type="domain" description="Alpha-galactosidase NEW3" evidence="3">
    <location>
        <begin position="156"/>
        <end position="231"/>
    </location>
</feature>
<feature type="signal peptide" evidence="2">
    <location>
        <begin position="1"/>
        <end position="26"/>
    </location>
</feature>
<feature type="domain" description="Alpha-galactosidase NEW3" evidence="3">
    <location>
        <begin position="41"/>
        <end position="120"/>
    </location>
</feature>
<dbReference type="PANTHER" id="PTHR39198">
    <property type="entry name" value="HYPOTHETICAL MEMBRANE PROTEIN, CONSERVED"/>
    <property type="match status" value="1"/>
</dbReference>
<reference evidence="5 7" key="2">
    <citation type="submission" date="2018-03" db="EMBL/GenBank/DDBJ databases">
        <authorList>
            <person name="Keele B.F."/>
        </authorList>
    </citation>
    <scope>NUCLEOTIDE SEQUENCE [LARGE SCALE GENOMIC DNA]</scope>
    <source>
        <strain evidence="5">ZCTH4_d</strain>
    </source>
</reference>
<dbReference type="Proteomes" id="UP000075683">
    <property type="component" value="Unassembled WGS sequence"/>
</dbReference>
<keyword evidence="1" id="KW-0812">Transmembrane</keyword>
<dbReference type="RefSeq" id="WP_020156633.1">
    <property type="nucleotide sequence ID" value="NZ_JBAIZG010000051.1"/>
</dbReference>
<dbReference type="STRING" id="301148.B4135_2655"/>
<name>A0A150LVI8_9BACI</name>
<dbReference type="PANTHER" id="PTHR39198:SF1">
    <property type="entry name" value="ALPHA-GALACTOSIDASE NEW3 DOMAIN-CONTAINING PROTEIN"/>
    <property type="match status" value="1"/>
</dbReference>
<dbReference type="EMBL" id="LQYT01000065">
    <property type="protein sequence ID" value="KYD16146.1"/>
    <property type="molecule type" value="Genomic_DNA"/>
</dbReference>
<reference evidence="4 6" key="1">
    <citation type="submission" date="2016-01" db="EMBL/GenBank/DDBJ databases">
        <title>Draft Genome Sequences of Seven Thermophilic Sporeformers Isolated from Foods.</title>
        <authorList>
            <person name="Berendsen E.M."/>
            <person name="Wells-Bennik M.H."/>
            <person name="Krawcyk A.O."/>
            <person name="De Jong A."/>
            <person name="Holsappel S."/>
            <person name="Eijlander R.T."/>
            <person name="Kuipers O.P."/>
        </authorList>
    </citation>
    <scope>NUCLEOTIDE SEQUENCE [LARGE SCALE GENOMIC DNA]</scope>
    <source>
        <strain evidence="4 6">B4135</strain>
    </source>
</reference>
<proteinExistence type="predicted"/>
<feature type="chain" id="PRO_5014532132" description="Alpha-galactosidase NEW3 domain-containing protein" evidence="2">
    <location>
        <begin position="27"/>
        <end position="384"/>
    </location>
</feature>
<protein>
    <recommendedName>
        <fullName evidence="3">Alpha-galactosidase NEW3 domain-containing protein</fullName>
    </recommendedName>
</protein>
<feature type="transmembrane region" description="Helical" evidence="1">
    <location>
        <begin position="358"/>
        <end position="378"/>
    </location>
</feature>
<evidence type="ECO:0000259" key="3">
    <source>
        <dbReference type="Pfam" id="PF10633"/>
    </source>
</evidence>
<evidence type="ECO:0000313" key="7">
    <source>
        <dbReference type="Proteomes" id="UP000257014"/>
    </source>
</evidence>
<dbReference type="AlphaFoldDB" id="A0A150LVI8"/>
<dbReference type="OrthoDB" id="8631677at2"/>
<dbReference type="Gene3D" id="2.60.40.10">
    <property type="entry name" value="Immunoglobulins"/>
    <property type="match status" value="3"/>
</dbReference>
<dbReference type="PATRIC" id="fig|301148.3.peg.4280"/>
<dbReference type="InterPro" id="IPR013783">
    <property type="entry name" value="Ig-like_fold"/>
</dbReference>
<comment type="caution">
    <text evidence="4">The sequence shown here is derived from an EMBL/GenBank/DDBJ whole genome shotgun (WGS) entry which is preliminary data.</text>
</comment>
<evidence type="ECO:0000313" key="5">
    <source>
        <dbReference type="EMBL" id="REJ26641.1"/>
    </source>
</evidence>
<dbReference type="Pfam" id="PF10633">
    <property type="entry name" value="NPCBM_assoc"/>
    <property type="match status" value="3"/>
</dbReference>
<dbReference type="EMBL" id="QEWE01000024">
    <property type="protein sequence ID" value="REJ26641.1"/>
    <property type="molecule type" value="Genomic_DNA"/>
</dbReference>